<organism evidence="1 2">
    <name type="scientific">Vibrio alginolyticus</name>
    <dbReference type="NCBI Taxonomy" id="663"/>
    <lineage>
        <taxon>Bacteria</taxon>
        <taxon>Pseudomonadati</taxon>
        <taxon>Pseudomonadota</taxon>
        <taxon>Gammaproteobacteria</taxon>
        <taxon>Vibrionales</taxon>
        <taxon>Vibrionaceae</taxon>
        <taxon>Vibrio</taxon>
    </lineage>
</organism>
<sequence>MFNVIFKEFDAIHREYAHSYSNYDKGKFDLAYFYNERANISILAGAIWRQSEYKALVLEEYSTDKEKQTDDNKDINARGYRGRRDLWFCLNEQQFRCEAKQLWWSLESLNEHDFSSAIKLADREANKIERQYIDGDNFALGIVFITLKIRRTNLGKGSSCLTELDRLIARYQQDDLITHKLVLDEVLRSGGESTTLYPGVLVLIKSRTKAIHNEPISSNELVGEY</sequence>
<comment type="caution">
    <text evidence="1">The sequence shown here is derived from an EMBL/GenBank/DDBJ whole genome shotgun (WGS) entry which is preliminary data.</text>
</comment>
<protein>
    <submittedName>
        <fullName evidence="1">Uncharacterized protein</fullName>
    </submittedName>
</protein>
<reference evidence="1" key="1">
    <citation type="submission" date="2019-11" db="EMBL/GenBank/DDBJ databases">
        <authorList>
            <consortium name="PulseNet: The National Subtyping Network for Foodborne Disease Surveillance"/>
            <person name="Tarr C.L."/>
            <person name="Trees E."/>
            <person name="Katz L.S."/>
            <person name="Carleton-Romer H.A."/>
            <person name="Stroika S."/>
            <person name="Kucerova Z."/>
            <person name="Roache K.F."/>
            <person name="Sabol A.L."/>
            <person name="Besser J."/>
            <person name="Gerner-Smidt P."/>
        </authorList>
    </citation>
    <scope>NUCLEOTIDE SEQUENCE</scope>
    <source>
        <strain evidence="1">PNUSAV001129</strain>
    </source>
</reference>
<evidence type="ECO:0000313" key="2">
    <source>
        <dbReference type="Proteomes" id="UP000714625"/>
    </source>
</evidence>
<dbReference type="EMBL" id="AAXMUW010000001">
    <property type="protein sequence ID" value="EGQ9133636.1"/>
    <property type="molecule type" value="Genomic_DNA"/>
</dbReference>
<proteinExistence type="predicted"/>
<gene>
    <name evidence="1" type="ORF">GHY86_00515</name>
</gene>
<dbReference type="Proteomes" id="UP000714625">
    <property type="component" value="Unassembled WGS sequence"/>
</dbReference>
<name>A0AA36XLZ2_VIBAL</name>
<accession>A0AA36XLZ2</accession>
<dbReference type="AlphaFoldDB" id="A0AA36XLZ2"/>
<evidence type="ECO:0000313" key="1">
    <source>
        <dbReference type="EMBL" id="EGQ9133636.1"/>
    </source>
</evidence>